<comment type="caution">
    <text evidence="1">The sequence shown here is derived from an EMBL/GenBank/DDBJ whole genome shotgun (WGS) entry which is preliminary data.</text>
</comment>
<organism evidence="1 2">
    <name type="scientific">Clostridium tepidiprofundi DSM 19306</name>
    <dbReference type="NCBI Taxonomy" id="1121338"/>
    <lineage>
        <taxon>Bacteria</taxon>
        <taxon>Bacillati</taxon>
        <taxon>Bacillota</taxon>
        <taxon>Clostridia</taxon>
        <taxon>Eubacteriales</taxon>
        <taxon>Clostridiaceae</taxon>
        <taxon>Clostridium</taxon>
    </lineage>
</organism>
<proteinExistence type="predicted"/>
<reference evidence="1 2" key="1">
    <citation type="submission" date="2016-02" db="EMBL/GenBank/DDBJ databases">
        <title>Genome sequence of Clostridium tepidiprofundi DSM 19306.</title>
        <authorList>
            <person name="Poehlein A."/>
            <person name="Daniel R."/>
        </authorList>
    </citation>
    <scope>NUCLEOTIDE SEQUENCE [LARGE SCALE GENOMIC DNA]</scope>
    <source>
        <strain evidence="1 2">DSM 19306</strain>
    </source>
</reference>
<evidence type="ECO:0000313" key="1">
    <source>
        <dbReference type="EMBL" id="KYH30675.1"/>
    </source>
</evidence>
<dbReference type="AlphaFoldDB" id="A0A151AST6"/>
<dbReference type="PATRIC" id="fig|1121338.3.peg.2629"/>
<sequence length="78" mass="9315">MDALLELFWGKRIKSGKFSKETSQWFFEKLKEKDSVNPLAVYNLIKDAIEIELFEHKNKENNCTDRLISFETLKKLFE</sequence>
<dbReference type="RefSeq" id="WP_066827222.1">
    <property type="nucleotide sequence ID" value="NZ_LTBA01000059.1"/>
</dbReference>
<dbReference type="Proteomes" id="UP000075531">
    <property type="component" value="Unassembled WGS sequence"/>
</dbReference>
<dbReference type="OrthoDB" id="3035369at2"/>
<dbReference type="EMBL" id="LTBA01000059">
    <property type="protein sequence ID" value="KYH30675.1"/>
    <property type="molecule type" value="Genomic_DNA"/>
</dbReference>
<gene>
    <name evidence="1" type="ORF">CLTEP_25310</name>
</gene>
<protein>
    <submittedName>
        <fullName evidence="1">Uncharacterized protein</fullName>
    </submittedName>
</protein>
<name>A0A151AST6_9CLOT</name>
<evidence type="ECO:0000313" key="2">
    <source>
        <dbReference type="Proteomes" id="UP000075531"/>
    </source>
</evidence>
<keyword evidence="2" id="KW-1185">Reference proteome</keyword>
<accession>A0A151AST6</accession>